<evidence type="ECO:0000256" key="9">
    <source>
        <dbReference type="SAM" id="SignalP"/>
    </source>
</evidence>
<dbReference type="EMBL" id="JANCYW010000009">
    <property type="protein sequence ID" value="KAK4536804.1"/>
    <property type="molecule type" value="Genomic_DNA"/>
</dbReference>
<keyword evidence="4" id="KW-0653">Protein transport</keyword>
<evidence type="ECO:0000256" key="8">
    <source>
        <dbReference type="SAM" id="Phobius"/>
    </source>
</evidence>
<accession>A0AAV9IX04</accession>
<dbReference type="GO" id="GO:0005789">
    <property type="term" value="C:endoplasmic reticulum membrane"/>
    <property type="evidence" value="ECO:0007669"/>
    <property type="project" value="TreeGrafter"/>
</dbReference>
<evidence type="ECO:0000256" key="2">
    <source>
        <dbReference type="ARBA" id="ARBA00022448"/>
    </source>
</evidence>
<protein>
    <recommendedName>
        <fullName evidence="12">Yos1-like protein</fullName>
    </recommendedName>
</protein>
<dbReference type="GO" id="GO:0006888">
    <property type="term" value="P:endoplasmic reticulum to Golgi vesicle-mediated transport"/>
    <property type="evidence" value="ECO:0007669"/>
    <property type="project" value="TreeGrafter"/>
</dbReference>
<evidence type="ECO:0000256" key="3">
    <source>
        <dbReference type="ARBA" id="ARBA00022692"/>
    </source>
</evidence>
<dbReference type="GO" id="GO:0030134">
    <property type="term" value="C:COPII-coated ER to Golgi transport vesicle"/>
    <property type="evidence" value="ECO:0007669"/>
    <property type="project" value="TreeGrafter"/>
</dbReference>
<keyword evidence="3 8" id="KW-0812">Transmembrane</keyword>
<feature type="chain" id="PRO_5043575150" description="Yos1-like protein" evidence="9">
    <location>
        <begin position="19"/>
        <end position="79"/>
    </location>
</feature>
<dbReference type="InterPro" id="IPR013880">
    <property type="entry name" value="Yos1"/>
</dbReference>
<evidence type="ECO:0000256" key="6">
    <source>
        <dbReference type="ARBA" id="ARBA00023136"/>
    </source>
</evidence>
<dbReference type="PANTHER" id="PTHR15858:SF0">
    <property type="entry name" value="IMMEDIATE EARLY RESPONSE 3-INTERACTING PROTEIN 1"/>
    <property type="match status" value="1"/>
</dbReference>
<evidence type="ECO:0000256" key="1">
    <source>
        <dbReference type="ARBA" id="ARBA00004370"/>
    </source>
</evidence>
<dbReference type="GO" id="GO:0000139">
    <property type="term" value="C:Golgi membrane"/>
    <property type="evidence" value="ECO:0007669"/>
    <property type="project" value="TreeGrafter"/>
</dbReference>
<reference evidence="10 11" key="1">
    <citation type="submission" date="2022-07" db="EMBL/GenBank/DDBJ databases">
        <title>Genome-wide signatures of adaptation to extreme environments.</title>
        <authorList>
            <person name="Cho C.H."/>
            <person name="Yoon H.S."/>
        </authorList>
    </citation>
    <scope>NUCLEOTIDE SEQUENCE [LARGE SCALE GENOMIC DNA]</scope>
    <source>
        <strain evidence="10 11">DBV 063 E5</strain>
    </source>
</reference>
<comment type="similarity">
    <text evidence="7">Belongs to the YOS1 family.</text>
</comment>
<organism evidence="10 11">
    <name type="scientific">Cyanidium caldarium</name>
    <name type="common">Red alga</name>
    <dbReference type="NCBI Taxonomy" id="2771"/>
    <lineage>
        <taxon>Eukaryota</taxon>
        <taxon>Rhodophyta</taxon>
        <taxon>Bangiophyceae</taxon>
        <taxon>Cyanidiales</taxon>
        <taxon>Cyanidiaceae</taxon>
        <taxon>Cyanidium</taxon>
    </lineage>
</organism>
<proteinExistence type="inferred from homology"/>
<comment type="caution">
    <text evidence="10">The sequence shown here is derived from an EMBL/GenBank/DDBJ whole genome shotgun (WGS) entry which is preliminary data.</text>
</comment>
<keyword evidence="9" id="KW-0732">Signal</keyword>
<name>A0AAV9IX04_CYACA</name>
<sequence length="79" mass="8555">MALTLGSLLLSLLLFVNAIAVLNEERFLARVGWQRDQPPETRATVKGRLVGLLYAVHTLLPIPLVIANGLSIVVLLILG</sequence>
<evidence type="ECO:0000256" key="7">
    <source>
        <dbReference type="ARBA" id="ARBA00024203"/>
    </source>
</evidence>
<evidence type="ECO:0000256" key="5">
    <source>
        <dbReference type="ARBA" id="ARBA00022989"/>
    </source>
</evidence>
<keyword evidence="11" id="KW-1185">Reference proteome</keyword>
<dbReference type="Proteomes" id="UP001301350">
    <property type="component" value="Unassembled WGS sequence"/>
</dbReference>
<evidence type="ECO:0000313" key="10">
    <source>
        <dbReference type="EMBL" id="KAK4536804.1"/>
    </source>
</evidence>
<keyword evidence="5 8" id="KW-1133">Transmembrane helix</keyword>
<keyword evidence="6 8" id="KW-0472">Membrane</keyword>
<keyword evidence="2" id="KW-0813">Transport</keyword>
<feature type="transmembrane region" description="Helical" evidence="8">
    <location>
        <begin position="52"/>
        <end position="78"/>
    </location>
</feature>
<dbReference type="AlphaFoldDB" id="A0AAV9IX04"/>
<comment type="subcellular location">
    <subcellularLocation>
        <location evidence="1">Membrane</location>
    </subcellularLocation>
</comment>
<dbReference type="GO" id="GO:0015031">
    <property type="term" value="P:protein transport"/>
    <property type="evidence" value="ECO:0007669"/>
    <property type="project" value="UniProtKB-KW"/>
</dbReference>
<dbReference type="PANTHER" id="PTHR15858">
    <property type="entry name" value="IMMEDIATE EARLY RESPONSE 3-INTERACTING PROTEIN 1"/>
    <property type="match status" value="1"/>
</dbReference>
<evidence type="ECO:0000256" key="4">
    <source>
        <dbReference type="ARBA" id="ARBA00022927"/>
    </source>
</evidence>
<feature type="signal peptide" evidence="9">
    <location>
        <begin position="1"/>
        <end position="18"/>
    </location>
</feature>
<dbReference type="Pfam" id="PF08571">
    <property type="entry name" value="Yos1"/>
    <property type="match status" value="1"/>
</dbReference>
<gene>
    <name evidence="10" type="ORF">CDCA_CDCA09G2829</name>
</gene>
<evidence type="ECO:0000313" key="11">
    <source>
        <dbReference type="Proteomes" id="UP001301350"/>
    </source>
</evidence>
<evidence type="ECO:0008006" key="12">
    <source>
        <dbReference type="Google" id="ProtNLM"/>
    </source>
</evidence>